<dbReference type="InterPro" id="IPR007694">
    <property type="entry name" value="DNA_helicase_DnaB-like_C"/>
</dbReference>
<dbReference type="GO" id="GO:0005524">
    <property type="term" value="F:ATP binding"/>
    <property type="evidence" value="ECO:0007669"/>
    <property type="project" value="InterPro"/>
</dbReference>
<dbReference type="GO" id="GO:0003678">
    <property type="term" value="F:DNA helicase activity"/>
    <property type="evidence" value="ECO:0007669"/>
    <property type="project" value="InterPro"/>
</dbReference>
<dbReference type="Pfam" id="PF03796">
    <property type="entry name" value="DnaB_C"/>
    <property type="match status" value="1"/>
</dbReference>
<feature type="domain" description="SF4 helicase" evidence="2">
    <location>
        <begin position="1"/>
        <end position="69"/>
    </location>
</feature>
<proteinExistence type="predicted"/>
<dbReference type="Proteomes" id="UP000253594">
    <property type="component" value="Unassembled WGS sequence"/>
</dbReference>
<dbReference type="PROSITE" id="PS51199">
    <property type="entry name" value="SF4_HELICASE"/>
    <property type="match status" value="1"/>
</dbReference>
<dbReference type="GO" id="GO:0005829">
    <property type="term" value="C:cytosol"/>
    <property type="evidence" value="ECO:0007669"/>
    <property type="project" value="TreeGrafter"/>
</dbReference>
<evidence type="ECO:0000259" key="2">
    <source>
        <dbReference type="PROSITE" id="PS51199"/>
    </source>
</evidence>
<dbReference type="EMBL" id="QORE01004370">
    <property type="protein sequence ID" value="RCI62196.1"/>
    <property type="molecule type" value="Genomic_DNA"/>
</dbReference>
<reference evidence="3 4" key="1">
    <citation type="submission" date="2018-07" db="EMBL/GenBank/DDBJ databases">
        <title>Mechanisms of high-level aminoglycoside resistance among Gram-negative pathogens in Brazil.</title>
        <authorList>
            <person name="Ballaben A.S."/>
            <person name="Darini A.L.C."/>
            <person name="Doi Y."/>
        </authorList>
    </citation>
    <scope>NUCLEOTIDE SEQUENCE [LARGE SCALE GENOMIC DNA]</scope>
    <source>
        <strain evidence="3 4">B2-305</strain>
    </source>
</reference>
<dbReference type="AlphaFoldDB" id="A0A367LTW3"/>
<keyword evidence="3" id="KW-0378">Hydrolase</keyword>
<comment type="caution">
    <text evidence="3">The sequence shown here is derived from an EMBL/GenBank/DDBJ whole genome shotgun (WGS) entry which is preliminary data.</text>
</comment>
<dbReference type="PANTHER" id="PTHR30153:SF2">
    <property type="entry name" value="REPLICATIVE DNA HELICASE"/>
    <property type="match status" value="1"/>
</dbReference>
<dbReference type="SUPFAM" id="SSF52540">
    <property type="entry name" value="P-loop containing nucleoside triphosphate hydrolases"/>
    <property type="match status" value="1"/>
</dbReference>
<feature type="region of interest" description="Disordered" evidence="1">
    <location>
        <begin position="33"/>
        <end position="54"/>
    </location>
</feature>
<dbReference type="Gene3D" id="3.40.50.300">
    <property type="entry name" value="P-loop containing nucleotide triphosphate hydrolases"/>
    <property type="match status" value="1"/>
</dbReference>
<dbReference type="PANTHER" id="PTHR30153">
    <property type="entry name" value="REPLICATIVE DNA HELICASE DNAB"/>
    <property type="match status" value="1"/>
</dbReference>
<sequence length="69" mass="7661">GRTRSEEVGKTNKSLLRLAKELGVPVIELAQLNRDSTKRPGKRPQSSDLRDSGEIEADASCILMVHRDM</sequence>
<evidence type="ECO:0000313" key="3">
    <source>
        <dbReference type="EMBL" id="RCI62196.1"/>
    </source>
</evidence>
<keyword evidence="3" id="KW-0347">Helicase</keyword>
<feature type="non-terminal residue" evidence="3">
    <location>
        <position position="69"/>
    </location>
</feature>
<organism evidence="3 4">
    <name type="scientific">Pseudomonas aeruginosa</name>
    <dbReference type="NCBI Taxonomy" id="287"/>
    <lineage>
        <taxon>Bacteria</taxon>
        <taxon>Pseudomonadati</taxon>
        <taxon>Pseudomonadota</taxon>
        <taxon>Gammaproteobacteria</taxon>
        <taxon>Pseudomonadales</taxon>
        <taxon>Pseudomonadaceae</taxon>
        <taxon>Pseudomonas</taxon>
    </lineage>
</organism>
<name>A0A367LTW3_PSEAI</name>
<feature type="non-terminal residue" evidence="3">
    <location>
        <position position="1"/>
    </location>
</feature>
<keyword evidence="3" id="KW-0547">Nucleotide-binding</keyword>
<dbReference type="GO" id="GO:0006260">
    <property type="term" value="P:DNA replication"/>
    <property type="evidence" value="ECO:0007669"/>
    <property type="project" value="InterPro"/>
</dbReference>
<evidence type="ECO:0000256" key="1">
    <source>
        <dbReference type="SAM" id="MobiDB-lite"/>
    </source>
</evidence>
<gene>
    <name evidence="3" type="ORF">DT376_46225</name>
</gene>
<dbReference type="InterPro" id="IPR027417">
    <property type="entry name" value="P-loop_NTPase"/>
</dbReference>
<evidence type="ECO:0000313" key="4">
    <source>
        <dbReference type="Proteomes" id="UP000253594"/>
    </source>
</evidence>
<accession>A0A367LTW3</accession>
<keyword evidence="3" id="KW-0067">ATP-binding</keyword>
<protein>
    <submittedName>
        <fullName evidence="3">Replicative DNA helicase</fullName>
    </submittedName>
</protein>